<protein>
    <submittedName>
        <fullName evidence="2">Tetratricopeptide repeat protein</fullName>
    </submittedName>
</protein>
<dbReference type="Pfam" id="PF13432">
    <property type="entry name" value="TPR_16"/>
    <property type="match status" value="1"/>
</dbReference>
<organism evidence="2 3">
    <name type="scientific">Candidatus Acidiferrum panamense</name>
    <dbReference type="NCBI Taxonomy" id="2741543"/>
    <lineage>
        <taxon>Bacteria</taxon>
        <taxon>Pseudomonadati</taxon>
        <taxon>Acidobacteriota</taxon>
        <taxon>Terriglobia</taxon>
        <taxon>Candidatus Acidiferrales</taxon>
        <taxon>Candidatus Acidiferrum</taxon>
    </lineage>
</organism>
<evidence type="ECO:0000256" key="1">
    <source>
        <dbReference type="PROSITE-ProRule" id="PRU00339"/>
    </source>
</evidence>
<dbReference type="InterPro" id="IPR019734">
    <property type="entry name" value="TPR_rpt"/>
</dbReference>
<dbReference type="EMBL" id="JACDQQ010001068">
    <property type="protein sequence ID" value="MBA0085515.1"/>
    <property type="molecule type" value="Genomic_DNA"/>
</dbReference>
<dbReference type="Pfam" id="PF13174">
    <property type="entry name" value="TPR_6"/>
    <property type="match status" value="1"/>
</dbReference>
<proteinExistence type="predicted"/>
<reference evidence="2" key="1">
    <citation type="submission" date="2020-06" db="EMBL/GenBank/DDBJ databases">
        <title>Legume-microbial interactions unlock mineral nutrients during tropical forest succession.</title>
        <authorList>
            <person name="Epihov D.Z."/>
        </authorList>
    </citation>
    <scope>NUCLEOTIDE SEQUENCE [LARGE SCALE GENOMIC DNA]</scope>
    <source>
        <strain evidence="2">Pan2503</strain>
    </source>
</reference>
<keyword evidence="1" id="KW-0802">TPR repeat</keyword>
<comment type="caution">
    <text evidence="2">The sequence shown here is derived from an EMBL/GenBank/DDBJ whole genome shotgun (WGS) entry which is preliminary data.</text>
</comment>
<gene>
    <name evidence="2" type="ORF">HRJ53_11010</name>
</gene>
<name>A0A7V8SWQ2_9BACT</name>
<feature type="non-terminal residue" evidence="2">
    <location>
        <position position="1"/>
    </location>
</feature>
<dbReference type="AlphaFoldDB" id="A0A7V8SWQ2"/>
<keyword evidence="3" id="KW-1185">Reference proteome</keyword>
<sequence length="110" mass="12585">ARAEFQDYLKYYGKTDLASNAQFYIGEIAYRQKNYQQAIAEYDKVLNNYPRAIKVPPALLHRGMALVELGQKSSGIRDLREVVRRFPGSEEDRYARAKLKELGVAISASR</sequence>
<dbReference type="Gene3D" id="1.25.40.10">
    <property type="entry name" value="Tetratricopeptide repeat domain"/>
    <property type="match status" value="1"/>
</dbReference>
<accession>A0A7V8SWQ2</accession>
<dbReference type="SUPFAM" id="SSF48452">
    <property type="entry name" value="TPR-like"/>
    <property type="match status" value="1"/>
</dbReference>
<dbReference type="Proteomes" id="UP000567293">
    <property type="component" value="Unassembled WGS sequence"/>
</dbReference>
<feature type="repeat" description="TPR" evidence="1">
    <location>
        <begin position="19"/>
        <end position="52"/>
    </location>
</feature>
<evidence type="ECO:0000313" key="3">
    <source>
        <dbReference type="Proteomes" id="UP000567293"/>
    </source>
</evidence>
<evidence type="ECO:0000313" key="2">
    <source>
        <dbReference type="EMBL" id="MBA0085515.1"/>
    </source>
</evidence>
<dbReference type="SMART" id="SM00028">
    <property type="entry name" value="TPR"/>
    <property type="match status" value="2"/>
</dbReference>
<dbReference type="PROSITE" id="PS50005">
    <property type="entry name" value="TPR"/>
    <property type="match status" value="1"/>
</dbReference>
<dbReference type="InterPro" id="IPR011990">
    <property type="entry name" value="TPR-like_helical_dom_sf"/>
</dbReference>